<evidence type="ECO:0000313" key="1">
    <source>
        <dbReference type="EMBL" id="KTD47375.1"/>
    </source>
</evidence>
<dbReference type="Proteomes" id="UP000054608">
    <property type="component" value="Unassembled WGS sequence"/>
</dbReference>
<proteinExistence type="predicted"/>
<keyword evidence="2" id="KW-1185">Reference proteome</keyword>
<dbReference type="RefSeq" id="WP_058532245.1">
    <property type="nucleotide sequence ID" value="NZ_CAAAIN010000007.1"/>
</dbReference>
<keyword evidence="1" id="KW-0689">Ribosomal protein</keyword>
<dbReference type="AlphaFoldDB" id="A0A0W0XSE4"/>
<dbReference type="EMBL" id="LNYT01000020">
    <property type="protein sequence ID" value="KTD47375.1"/>
    <property type="molecule type" value="Genomic_DNA"/>
</dbReference>
<dbReference type="OrthoDB" id="5651204at2"/>
<sequence>MLILYVPFPRDNAGDLTFAMDQWVNTHVNHFGNTIQVIYYQDEIDYDAIPAQATIYLCSHGSSGEELELYNHSDLDLSESISMDEAAKRFSSDFLFVHYKIQDLHLYCCGSKEKNDAMAKLIQNNLPAIQENRIHYYQGSLTSPTQNGQLFSIVGSSWLPVAQVRSTLPHAQEENTAGEESSSFSKFYLHYLSTRLPFSDYFKTERQERKRQNFFEEGRAQRQLSISNYRRRCVEMELAEDEMDSSIVAFS</sequence>
<dbReference type="PATRIC" id="fig|458.5.peg.2395"/>
<name>A0A0W0XSE4_9GAMM</name>
<dbReference type="STRING" id="458.Lrub_2297"/>
<evidence type="ECO:0000313" key="2">
    <source>
        <dbReference type="Proteomes" id="UP000054608"/>
    </source>
</evidence>
<keyword evidence="1" id="KW-0687">Ribonucleoprotein</keyword>
<comment type="caution">
    <text evidence="1">The sequence shown here is derived from an EMBL/GenBank/DDBJ whole genome shotgun (WGS) entry which is preliminary data.</text>
</comment>
<organism evidence="1 2">
    <name type="scientific">Legionella rubrilucens</name>
    <dbReference type="NCBI Taxonomy" id="458"/>
    <lineage>
        <taxon>Bacteria</taxon>
        <taxon>Pseudomonadati</taxon>
        <taxon>Pseudomonadota</taxon>
        <taxon>Gammaproteobacteria</taxon>
        <taxon>Legionellales</taxon>
        <taxon>Legionellaceae</taxon>
        <taxon>Legionella</taxon>
    </lineage>
</organism>
<reference evidence="1 2" key="1">
    <citation type="submission" date="2015-11" db="EMBL/GenBank/DDBJ databases">
        <title>Genomic analysis of 38 Legionella species identifies large and diverse effector repertoires.</title>
        <authorList>
            <person name="Burstein D."/>
            <person name="Amaro F."/>
            <person name="Zusman T."/>
            <person name="Lifshitz Z."/>
            <person name="Cohen O."/>
            <person name="Gilbert J.A."/>
            <person name="Pupko T."/>
            <person name="Shuman H.A."/>
            <person name="Segal G."/>
        </authorList>
    </citation>
    <scope>NUCLEOTIDE SEQUENCE [LARGE SCALE GENOMIC DNA]</scope>
    <source>
        <strain evidence="1 2">WA-270A-C2</strain>
    </source>
</reference>
<gene>
    <name evidence="1" type="ORF">Lrub_2297</name>
</gene>
<dbReference type="GO" id="GO:0005840">
    <property type="term" value="C:ribosome"/>
    <property type="evidence" value="ECO:0007669"/>
    <property type="project" value="UniProtKB-KW"/>
</dbReference>
<accession>A0A0W0XSE4</accession>
<protein>
    <submittedName>
        <fullName evidence="1">RNA binding protein (Contains ribosomal protein S1 domain)</fullName>
    </submittedName>
</protein>